<proteinExistence type="inferred from homology"/>
<protein>
    <recommendedName>
        <fullName evidence="9">TRAP transporter small permease protein</fullName>
    </recommendedName>
</protein>
<comment type="subunit">
    <text evidence="9">The complex comprises the extracytoplasmic solute receptor protein and the two transmembrane proteins.</text>
</comment>
<evidence type="ECO:0000259" key="10">
    <source>
        <dbReference type="Pfam" id="PF04290"/>
    </source>
</evidence>
<dbReference type="AlphaFoldDB" id="A0A366XF61"/>
<comment type="similarity">
    <text evidence="8 9">Belongs to the TRAP transporter small permease family.</text>
</comment>
<feature type="domain" description="Tripartite ATP-independent periplasmic transporters DctQ component" evidence="10">
    <location>
        <begin position="19"/>
        <end position="148"/>
    </location>
</feature>
<evidence type="ECO:0000313" key="11">
    <source>
        <dbReference type="EMBL" id="RBW62223.1"/>
    </source>
</evidence>
<comment type="function">
    <text evidence="9">Part of the tripartite ATP-independent periplasmic (TRAP) transport system.</text>
</comment>
<evidence type="ECO:0000256" key="4">
    <source>
        <dbReference type="ARBA" id="ARBA00022519"/>
    </source>
</evidence>
<keyword evidence="4 9" id="KW-0997">Cell inner membrane</keyword>
<dbReference type="Pfam" id="PF04290">
    <property type="entry name" value="DctQ"/>
    <property type="match status" value="1"/>
</dbReference>
<keyword evidence="3" id="KW-1003">Cell membrane</keyword>
<evidence type="ECO:0000256" key="6">
    <source>
        <dbReference type="ARBA" id="ARBA00022989"/>
    </source>
</evidence>
<dbReference type="EMBL" id="QOCE01000003">
    <property type="protein sequence ID" value="RBW62223.1"/>
    <property type="molecule type" value="Genomic_DNA"/>
</dbReference>
<name>A0A366XF61_9RHOB</name>
<sequence>MTRFANILLTVLICVVALGQFVQVITRYVLEIPVMGLEESLLFPTLWLYVLGAVNASRENTHIRANVLEIFLTTDRHNQILAAVGEVISLIIGVWLTYWAWDYAKYSMRVWRESPTLYLPTFWVDVSLVLGLTLMMLFTASHLITHLRTIFAKDRFDD</sequence>
<dbReference type="GO" id="GO:0005886">
    <property type="term" value="C:plasma membrane"/>
    <property type="evidence" value="ECO:0007669"/>
    <property type="project" value="UniProtKB-SubCell"/>
</dbReference>
<dbReference type="PANTHER" id="PTHR35011:SF4">
    <property type="entry name" value="SLL1102 PROTEIN"/>
    <property type="match status" value="1"/>
</dbReference>
<evidence type="ECO:0000256" key="2">
    <source>
        <dbReference type="ARBA" id="ARBA00022448"/>
    </source>
</evidence>
<dbReference type="InterPro" id="IPR007387">
    <property type="entry name" value="TRAP_DctQ"/>
</dbReference>
<dbReference type="RefSeq" id="WP_113821587.1">
    <property type="nucleotide sequence ID" value="NZ_QOCE01000003.1"/>
</dbReference>
<evidence type="ECO:0000313" key="12">
    <source>
        <dbReference type="Proteomes" id="UP000252706"/>
    </source>
</evidence>
<accession>A0A366XF61</accession>
<evidence type="ECO:0000256" key="5">
    <source>
        <dbReference type="ARBA" id="ARBA00022692"/>
    </source>
</evidence>
<feature type="transmembrane region" description="Helical" evidence="9">
    <location>
        <begin position="121"/>
        <end position="145"/>
    </location>
</feature>
<reference evidence="11 12" key="1">
    <citation type="submission" date="2018-07" db="EMBL/GenBank/DDBJ databases">
        <title>Modular assembly of carbohydrate-degrading microbial communities in the ocean.</title>
        <authorList>
            <person name="Enke T.N."/>
            <person name="Datta M.S."/>
            <person name="Schwartzman J.A."/>
            <person name="Cermak N."/>
            <person name="Schmitz D.A."/>
            <person name="Barrere J."/>
            <person name="Cordero O.X."/>
        </authorList>
    </citation>
    <scope>NUCLEOTIDE SEQUENCE [LARGE SCALE GENOMIC DNA]</scope>
    <source>
        <strain evidence="11 12">C3M10</strain>
    </source>
</reference>
<evidence type="ECO:0000256" key="1">
    <source>
        <dbReference type="ARBA" id="ARBA00004429"/>
    </source>
</evidence>
<keyword evidence="2 9" id="KW-0813">Transport</keyword>
<dbReference type="Proteomes" id="UP000252706">
    <property type="component" value="Unassembled WGS sequence"/>
</dbReference>
<dbReference type="PANTHER" id="PTHR35011">
    <property type="entry name" value="2,3-DIKETO-L-GULONATE TRAP TRANSPORTER SMALL PERMEASE PROTEIN YIAM"/>
    <property type="match status" value="1"/>
</dbReference>
<organism evidence="11 12">
    <name type="scientific">Phaeobacter gallaeciensis</name>
    <dbReference type="NCBI Taxonomy" id="60890"/>
    <lineage>
        <taxon>Bacteria</taxon>
        <taxon>Pseudomonadati</taxon>
        <taxon>Pseudomonadota</taxon>
        <taxon>Alphaproteobacteria</taxon>
        <taxon>Rhodobacterales</taxon>
        <taxon>Roseobacteraceae</taxon>
        <taxon>Phaeobacter</taxon>
    </lineage>
</organism>
<evidence type="ECO:0000256" key="9">
    <source>
        <dbReference type="RuleBase" id="RU369079"/>
    </source>
</evidence>
<dbReference type="InterPro" id="IPR055348">
    <property type="entry name" value="DctQ"/>
</dbReference>
<keyword evidence="7 9" id="KW-0472">Membrane</keyword>
<evidence type="ECO:0000256" key="3">
    <source>
        <dbReference type="ARBA" id="ARBA00022475"/>
    </source>
</evidence>
<feature type="transmembrane region" description="Helical" evidence="9">
    <location>
        <begin position="79"/>
        <end position="101"/>
    </location>
</feature>
<dbReference type="GO" id="GO:0022857">
    <property type="term" value="F:transmembrane transporter activity"/>
    <property type="evidence" value="ECO:0007669"/>
    <property type="project" value="UniProtKB-UniRule"/>
</dbReference>
<gene>
    <name evidence="11" type="ORF">DS909_01060</name>
</gene>
<evidence type="ECO:0000256" key="7">
    <source>
        <dbReference type="ARBA" id="ARBA00023136"/>
    </source>
</evidence>
<keyword evidence="5 9" id="KW-0812">Transmembrane</keyword>
<keyword evidence="6 9" id="KW-1133">Transmembrane helix</keyword>
<comment type="subcellular location">
    <subcellularLocation>
        <location evidence="1 9">Cell inner membrane</location>
        <topology evidence="1 9">Multi-pass membrane protein</topology>
    </subcellularLocation>
</comment>
<feature type="transmembrane region" description="Helical" evidence="9">
    <location>
        <begin position="7"/>
        <end position="29"/>
    </location>
</feature>
<evidence type="ECO:0000256" key="8">
    <source>
        <dbReference type="ARBA" id="ARBA00038436"/>
    </source>
</evidence>
<dbReference type="OrthoDB" id="6104548at2"/>
<comment type="caution">
    <text evidence="11">The sequence shown here is derived from an EMBL/GenBank/DDBJ whole genome shotgun (WGS) entry which is preliminary data.</text>
</comment>
<feature type="transmembrane region" description="Helical" evidence="9">
    <location>
        <begin position="41"/>
        <end position="58"/>
    </location>
</feature>